<dbReference type="OrthoDB" id="9800061at2"/>
<dbReference type="AlphaFoldDB" id="A0A4Y8LQJ8"/>
<dbReference type="SUPFAM" id="SSF56281">
    <property type="entry name" value="Metallo-hydrolase/oxidoreductase"/>
    <property type="match status" value="1"/>
</dbReference>
<comment type="function">
    <text evidence="2">Counteracts the endogenous Pycsar antiviral defense system. Phosphodiesterase that enables metal-dependent hydrolysis of host cyclic nucleotide Pycsar defense signals such as cCMP and cUMP.</text>
</comment>
<comment type="catalytic activity">
    <reaction evidence="1">
        <text>3',5'-cyclic CMP + H2O = CMP + H(+)</text>
        <dbReference type="Rhea" id="RHEA:72675"/>
        <dbReference type="ChEBI" id="CHEBI:15377"/>
        <dbReference type="ChEBI" id="CHEBI:15378"/>
        <dbReference type="ChEBI" id="CHEBI:58003"/>
        <dbReference type="ChEBI" id="CHEBI:60377"/>
    </reaction>
    <physiologicalReaction direction="left-to-right" evidence="1">
        <dbReference type="Rhea" id="RHEA:72676"/>
    </physiologicalReaction>
</comment>
<evidence type="ECO:0000313" key="6">
    <source>
        <dbReference type="Proteomes" id="UP000297900"/>
    </source>
</evidence>
<organism evidence="5 6">
    <name type="scientific">Cohnella luojiensis</name>
    <dbReference type="NCBI Taxonomy" id="652876"/>
    <lineage>
        <taxon>Bacteria</taxon>
        <taxon>Bacillati</taxon>
        <taxon>Bacillota</taxon>
        <taxon>Bacilli</taxon>
        <taxon>Bacillales</taxon>
        <taxon>Paenibacillaceae</taxon>
        <taxon>Cohnella</taxon>
    </lineage>
</organism>
<keyword evidence="5" id="KW-0378">Hydrolase</keyword>
<reference evidence="5 6" key="1">
    <citation type="submission" date="2019-03" db="EMBL/GenBank/DDBJ databases">
        <title>Cohnella endophytica sp. nov., a novel endophytic bacterium isolated from bark of Sonneratia apetala.</title>
        <authorList>
            <person name="Tuo L."/>
        </authorList>
    </citation>
    <scope>NUCLEOTIDE SEQUENCE [LARGE SCALE GENOMIC DNA]</scope>
    <source>
        <strain evidence="5 6">CCTCC AB 208254</strain>
    </source>
</reference>
<dbReference type="PANTHER" id="PTHR43546:SF3">
    <property type="entry name" value="UPF0173 METAL-DEPENDENT HYDROLASE MJ1163"/>
    <property type="match status" value="1"/>
</dbReference>
<proteinExistence type="predicted"/>
<dbReference type="InterPro" id="IPR036866">
    <property type="entry name" value="RibonucZ/Hydroxyglut_hydro"/>
</dbReference>
<dbReference type="InterPro" id="IPR050114">
    <property type="entry name" value="UPF0173_UPF0282_UlaG_hydrolase"/>
</dbReference>
<gene>
    <name evidence="5" type="ORF">E2980_21275</name>
</gene>
<evidence type="ECO:0000256" key="2">
    <source>
        <dbReference type="ARBA" id="ARBA00034301"/>
    </source>
</evidence>
<dbReference type="PANTHER" id="PTHR43546">
    <property type="entry name" value="UPF0173 METAL-DEPENDENT HYDROLASE MJ1163-RELATED"/>
    <property type="match status" value="1"/>
</dbReference>
<dbReference type="RefSeq" id="WP_135154261.1">
    <property type="nucleotide sequence ID" value="NZ_SOMN01000043.1"/>
</dbReference>
<dbReference type="GO" id="GO:0016787">
    <property type="term" value="F:hydrolase activity"/>
    <property type="evidence" value="ECO:0007669"/>
    <property type="project" value="UniProtKB-KW"/>
</dbReference>
<name>A0A4Y8LQJ8_9BACL</name>
<accession>A0A4Y8LQJ8</accession>
<comment type="caution">
    <text evidence="5">The sequence shown here is derived from an EMBL/GenBank/DDBJ whole genome shotgun (WGS) entry which is preliminary data.</text>
</comment>
<feature type="domain" description="Metallo-beta-lactamase" evidence="4">
    <location>
        <begin position="20"/>
        <end position="206"/>
    </location>
</feature>
<dbReference type="Proteomes" id="UP000297900">
    <property type="component" value="Unassembled WGS sequence"/>
</dbReference>
<protein>
    <submittedName>
        <fullName evidence="5">MBL fold metallo-hydrolase</fullName>
    </submittedName>
</protein>
<evidence type="ECO:0000313" key="5">
    <source>
        <dbReference type="EMBL" id="TFE22684.1"/>
    </source>
</evidence>
<sequence>MIIQKLPWAGIKIEHGTNSIVIDPFYHFPSDLGTPTGPLYPLDDFGKADAVFITHVHPDHYDPEAIKQSYGADIPIYVPNEALEFVRGHGFTSAVGVSLKDTFTIGSFSVAPTYSVDGIGDPQVAWIVSAEGKTIIHCGDTLWHGYWWRIKQDHGPFDAAFLPVNSPLVEFPHLQPASKQPIVMSPEQAVSAAMVLEAKYMVPIHHELVNNPPIYTPARDIKTSVTQSAQENNVALKWLEAKGKLTL</sequence>
<dbReference type="Gene3D" id="3.60.15.10">
    <property type="entry name" value="Ribonuclease Z/Hydroxyacylglutathione hydrolase-like"/>
    <property type="match status" value="1"/>
</dbReference>
<dbReference type="EMBL" id="SOMN01000043">
    <property type="protein sequence ID" value="TFE22684.1"/>
    <property type="molecule type" value="Genomic_DNA"/>
</dbReference>
<evidence type="ECO:0000259" key="4">
    <source>
        <dbReference type="Pfam" id="PF12706"/>
    </source>
</evidence>
<dbReference type="Pfam" id="PF12706">
    <property type="entry name" value="Lactamase_B_2"/>
    <property type="match status" value="1"/>
</dbReference>
<keyword evidence="6" id="KW-1185">Reference proteome</keyword>
<comment type="catalytic activity">
    <reaction evidence="3">
        <text>3',5'-cyclic UMP + H2O = UMP + H(+)</text>
        <dbReference type="Rhea" id="RHEA:70575"/>
        <dbReference type="ChEBI" id="CHEBI:15377"/>
        <dbReference type="ChEBI" id="CHEBI:15378"/>
        <dbReference type="ChEBI" id="CHEBI:57865"/>
        <dbReference type="ChEBI" id="CHEBI:184387"/>
    </reaction>
    <physiologicalReaction direction="left-to-right" evidence="3">
        <dbReference type="Rhea" id="RHEA:70576"/>
    </physiologicalReaction>
</comment>
<dbReference type="InterPro" id="IPR001279">
    <property type="entry name" value="Metallo-B-lactamas"/>
</dbReference>
<evidence type="ECO:0000256" key="3">
    <source>
        <dbReference type="ARBA" id="ARBA00048505"/>
    </source>
</evidence>
<evidence type="ECO:0000256" key="1">
    <source>
        <dbReference type="ARBA" id="ARBA00034221"/>
    </source>
</evidence>